<dbReference type="Pfam" id="PF02434">
    <property type="entry name" value="Fringe"/>
    <property type="match status" value="1"/>
</dbReference>
<dbReference type="OrthoDB" id="414175at2759"/>
<keyword evidence="5" id="KW-0328">Glycosyltransferase</keyword>
<evidence type="ECO:0000256" key="2">
    <source>
        <dbReference type="ARBA" id="ARBA00004922"/>
    </source>
</evidence>
<evidence type="ECO:0000256" key="3">
    <source>
        <dbReference type="ARBA" id="ARBA00006462"/>
    </source>
</evidence>
<keyword evidence="11" id="KW-0472">Membrane</keyword>
<keyword evidence="8" id="KW-0547">Nucleotide-binding</keyword>
<dbReference type="GO" id="GO:0016263">
    <property type="term" value="F:glycoprotein-N-acetylgalactosamine 3-beta-galactosyltransferase activity"/>
    <property type="evidence" value="ECO:0007669"/>
    <property type="project" value="UniProtKB-EC"/>
</dbReference>
<evidence type="ECO:0000256" key="6">
    <source>
        <dbReference type="ARBA" id="ARBA00022679"/>
    </source>
</evidence>
<comment type="subcellular location">
    <subcellularLocation>
        <location evidence="1">Membrane</location>
        <topology evidence="1">Single-pass type II membrane protein</topology>
    </subcellularLocation>
</comment>
<comment type="similarity">
    <text evidence="3">Belongs to the glycosyltransferase 31 family. Beta3-Gal-T subfamily.</text>
</comment>
<evidence type="ECO:0000256" key="4">
    <source>
        <dbReference type="ARBA" id="ARBA00012557"/>
    </source>
</evidence>
<dbReference type="EC" id="2.4.1.122" evidence="4"/>
<evidence type="ECO:0000256" key="11">
    <source>
        <dbReference type="ARBA" id="ARBA00023136"/>
    </source>
</evidence>
<evidence type="ECO:0000256" key="9">
    <source>
        <dbReference type="ARBA" id="ARBA00022968"/>
    </source>
</evidence>
<dbReference type="GO" id="GO:0016020">
    <property type="term" value="C:membrane"/>
    <property type="evidence" value="ECO:0007669"/>
    <property type="project" value="UniProtKB-SubCell"/>
</dbReference>
<evidence type="ECO:0000256" key="7">
    <source>
        <dbReference type="ARBA" id="ARBA00022692"/>
    </source>
</evidence>
<gene>
    <name evidence="13" type="ORF">M011DRAFT_410689</name>
</gene>
<dbReference type="PANTHER" id="PTHR23033:SF43">
    <property type="entry name" value="APPLE DOMAIN-CONTAINING PROTEIN"/>
    <property type="match status" value="1"/>
</dbReference>
<reference evidence="13" key="1">
    <citation type="journal article" date="2020" name="Stud. Mycol.">
        <title>101 Dothideomycetes genomes: a test case for predicting lifestyles and emergence of pathogens.</title>
        <authorList>
            <person name="Haridas S."/>
            <person name="Albert R."/>
            <person name="Binder M."/>
            <person name="Bloem J."/>
            <person name="Labutti K."/>
            <person name="Salamov A."/>
            <person name="Andreopoulos B."/>
            <person name="Baker S."/>
            <person name="Barry K."/>
            <person name="Bills G."/>
            <person name="Bluhm B."/>
            <person name="Cannon C."/>
            <person name="Castanera R."/>
            <person name="Culley D."/>
            <person name="Daum C."/>
            <person name="Ezra D."/>
            <person name="Gonzalez J."/>
            <person name="Henrissat B."/>
            <person name="Kuo A."/>
            <person name="Liang C."/>
            <person name="Lipzen A."/>
            <person name="Lutzoni F."/>
            <person name="Magnuson J."/>
            <person name="Mondo S."/>
            <person name="Nolan M."/>
            <person name="Ohm R."/>
            <person name="Pangilinan J."/>
            <person name="Park H.-J."/>
            <person name="Ramirez L."/>
            <person name="Alfaro M."/>
            <person name="Sun H."/>
            <person name="Tritt A."/>
            <person name="Yoshinaga Y."/>
            <person name="Zwiers L.-H."/>
            <person name="Turgeon B."/>
            <person name="Goodwin S."/>
            <person name="Spatafora J."/>
            <person name="Crous P."/>
            <person name="Grigoriev I."/>
        </authorList>
    </citation>
    <scope>NUCLEOTIDE SEQUENCE</scope>
    <source>
        <strain evidence="13">CBS 119925</strain>
    </source>
</reference>
<protein>
    <recommendedName>
        <fullName evidence="4">N-acetylgalactosaminide beta-1,3-galactosyltransferase</fullName>
        <ecNumber evidence="4">2.4.1.122</ecNumber>
    </recommendedName>
</protein>
<dbReference type="EMBL" id="MU006597">
    <property type="protein sequence ID" value="KAF2743461.1"/>
    <property type="molecule type" value="Genomic_DNA"/>
</dbReference>
<keyword evidence="6 13" id="KW-0808">Transferase</keyword>
<dbReference type="Gene3D" id="3.90.550.50">
    <property type="match status" value="1"/>
</dbReference>
<keyword evidence="14" id="KW-1185">Reference proteome</keyword>
<evidence type="ECO:0000259" key="12">
    <source>
        <dbReference type="Pfam" id="PF02434"/>
    </source>
</evidence>
<evidence type="ECO:0000313" key="13">
    <source>
        <dbReference type="EMBL" id="KAF2743461.1"/>
    </source>
</evidence>
<proteinExistence type="inferred from homology"/>
<evidence type="ECO:0000256" key="8">
    <source>
        <dbReference type="ARBA" id="ARBA00022741"/>
    </source>
</evidence>
<keyword evidence="9" id="KW-0735">Signal-anchor</keyword>
<sequence length="464" mass="52901">MLRPLLLRLSRRPWRLIVVVAVFILLAISLSRTRSIHHGSTPSQFYKKVTKSFFPPLKEPPSHVDPDYCANFPFEQLDDVQVVLKTSSGGAEKDKTKAHLWTVTSCIKNVLIVSDSEDKIGDHHISDILSELPKSYADDTPELKAYVDHKKNSENGKKSPAWKIDRFKFLPMVDKAYAKNPKAKWYVFLEPDVYFFWDTLFRLLDQMDPEEPHYMGAQGPSLRSPDRSFAYPGAGFVLSQGLMKQLMPAKPDGGFEKLATRFEEKVKKDCCGDVVLAYAILNTTGARLEALEPTFSGENLKQIRVDRDRWCIPLLSLHRVGPEELEKLWKWERTRPYTTKPFTYSSLLAYTHSHLRQSDTRAWWDNLSEAPVPNDRPAHRNAGSCGSECANDPHCLQWSYSQTVCRHASYVKLGNEVNEMNGGQGEFTSGWDLRKLGEMGFKVGPEEDLADTCREATWLMPTVR</sequence>
<keyword evidence="10" id="KW-1133">Transmembrane helix</keyword>
<dbReference type="InterPro" id="IPR003378">
    <property type="entry name" value="Fringe-like_glycosylTrfase"/>
</dbReference>
<accession>A0A6A6V2C3</accession>
<feature type="domain" description="Fringe-like glycosyltransferase" evidence="12">
    <location>
        <begin position="176"/>
        <end position="282"/>
    </location>
</feature>
<evidence type="ECO:0000256" key="5">
    <source>
        <dbReference type="ARBA" id="ARBA00022676"/>
    </source>
</evidence>
<keyword evidence="7" id="KW-0812">Transmembrane</keyword>
<evidence type="ECO:0000256" key="1">
    <source>
        <dbReference type="ARBA" id="ARBA00004606"/>
    </source>
</evidence>
<evidence type="ECO:0000313" key="14">
    <source>
        <dbReference type="Proteomes" id="UP000799440"/>
    </source>
</evidence>
<dbReference type="AlphaFoldDB" id="A0A6A6V2C3"/>
<comment type="pathway">
    <text evidence="2">Protein modification; protein glycosylation.</text>
</comment>
<dbReference type="InterPro" id="IPR026050">
    <property type="entry name" value="C1GALT1/C1GALT1_chp1"/>
</dbReference>
<dbReference type="GO" id="GO:0000166">
    <property type="term" value="F:nucleotide binding"/>
    <property type="evidence" value="ECO:0007669"/>
    <property type="project" value="UniProtKB-KW"/>
</dbReference>
<evidence type="ECO:0000256" key="10">
    <source>
        <dbReference type="ARBA" id="ARBA00022989"/>
    </source>
</evidence>
<name>A0A6A6V2C3_9PLEO</name>
<organism evidence="13 14">
    <name type="scientific">Sporormia fimetaria CBS 119925</name>
    <dbReference type="NCBI Taxonomy" id="1340428"/>
    <lineage>
        <taxon>Eukaryota</taxon>
        <taxon>Fungi</taxon>
        <taxon>Dikarya</taxon>
        <taxon>Ascomycota</taxon>
        <taxon>Pezizomycotina</taxon>
        <taxon>Dothideomycetes</taxon>
        <taxon>Pleosporomycetidae</taxon>
        <taxon>Pleosporales</taxon>
        <taxon>Sporormiaceae</taxon>
        <taxon>Sporormia</taxon>
    </lineage>
</organism>
<dbReference type="PANTHER" id="PTHR23033">
    <property type="entry name" value="BETA1,3-GALACTOSYLTRANSFERASE"/>
    <property type="match status" value="1"/>
</dbReference>
<dbReference type="Proteomes" id="UP000799440">
    <property type="component" value="Unassembled WGS sequence"/>
</dbReference>